<name>A0A7C9VQ82_9BRAD</name>
<feature type="non-terminal residue" evidence="1">
    <location>
        <position position="1"/>
    </location>
</feature>
<dbReference type="PANTHER" id="PTHR36448">
    <property type="entry name" value="BLR7373 PROTEIN"/>
    <property type="match status" value="1"/>
</dbReference>
<keyword evidence="2" id="KW-1185">Reference proteome</keyword>
<dbReference type="InterPro" id="IPR011051">
    <property type="entry name" value="RmlC_Cupin_sf"/>
</dbReference>
<dbReference type="InterPro" id="IPR014710">
    <property type="entry name" value="RmlC-like_jellyroll"/>
</dbReference>
<evidence type="ECO:0000313" key="1">
    <source>
        <dbReference type="EMBL" id="NGX99095.1"/>
    </source>
</evidence>
<comment type="caution">
    <text evidence="1">The sequence shown here is derived from an EMBL/GenBank/DDBJ whole genome shotgun (WGS) entry which is preliminary data.</text>
</comment>
<organism evidence="1 2">
    <name type="scientific">Candidatus Afipia apatlaquensis</name>
    <dbReference type="NCBI Taxonomy" id="2712852"/>
    <lineage>
        <taxon>Bacteria</taxon>
        <taxon>Pseudomonadati</taxon>
        <taxon>Pseudomonadota</taxon>
        <taxon>Alphaproteobacteria</taxon>
        <taxon>Hyphomicrobiales</taxon>
        <taxon>Nitrobacteraceae</taxon>
        <taxon>Afipia</taxon>
    </lineage>
</organism>
<gene>
    <name evidence="1" type="ORF">G4V63_29005</name>
</gene>
<evidence type="ECO:0000313" key="2">
    <source>
        <dbReference type="Proteomes" id="UP000480266"/>
    </source>
</evidence>
<protein>
    <recommendedName>
        <fullName evidence="3">Cupin</fullName>
    </recommendedName>
</protein>
<dbReference type="PANTHER" id="PTHR36448:SF2">
    <property type="entry name" value="CUPIN TYPE-1 DOMAIN-CONTAINING PROTEIN"/>
    <property type="match status" value="1"/>
</dbReference>
<sequence>VLGVARGRALVRFGGDHGEDFEIRKGDVAILPAGTGHQRLSASDDFVVVGAYPPGPQMQVWRPTPENYRLAVQSIPEVALPDTDPVYGSRGPLVELWKKRN</sequence>
<dbReference type="Proteomes" id="UP000480266">
    <property type="component" value="Unassembled WGS sequence"/>
</dbReference>
<proteinExistence type="predicted"/>
<dbReference type="Gene3D" id="2.60.120.10">
    <property type="entry name" value="Jelly Rolls"/>
    <property type="match status" value="1"/>
</dbReference>
<accession>A0A7C9VQ82</accession>
<dbReference type="SUPFAM" id="SSF51182">
    <property type="entry name" value="RmlC-like cupins"/>
    <property type="match status" value="1"/>
</dbReference>
<dbReference type="AlphaFoldDB" id="A0A7C9VQ82"/>
<evidence type="ECO:0008006" key="3">
    <source>
        <dbReference type="Google" id="ProtNLM"/>
    </source>
</evidence>
<dbReference type="CDD" id="cd02219">
    <property type="entry name" value="cupin_YjlB-like"/>
    <property type="match status" value="1"/>
</dbReference>
<dbReference type="EMBL" id="JAAMRR010001480">
    <property type="protein sequence ID" value="NGX99095.1"/>
    <property type="molecule type" value="Genomic_DNA"/>
</dbReference>
<dbReference type="InterPro" id="IPR047121">
    <property type="entry name" value="YjiB-like"/>
</dbReference>
<reference evidence="1" key="1">
    <citation type="submission" date="2020-02" db="EMBL/GenBank/DDBJ databases">
        <title>Draft genome sequence of Candidatus Afipia apatlaquensis IBT-C3, a potential strain for decolorization of textile dyes.</title>
        <authorList>
            <person name="Sanchez-Reyes A."/>
            <person name="Breton-Deval L."/>
            <person name="Mangelson H."/>
            <person name="Sanchez-Flores A."/>
        </authorList>
    </citation>
    <scope>NUCLEOTIDE SEQUENCE [LARGE SCALE GENOMIC DNA]</scope>
    <source>
        <strain evidence="1">IBT-C3</strain>
    </source>
</reference>